<evidence type="ECO:0000313" key="1">
    <source>
        <dbReference type="EnsemblPlants" id="MELO3C014470.2.1"/>
    </source>
</evidence>
<accession>A0A9I9D862</accession>
<sequence length="61" mass="6715">MKDSAFDQFINGKMTFEAIKLEFSRLLTAKANSNRDDLASVMSIGGEANVEAQETENDVDT</sequence>
<dbReference type="EnsemblPlants" id="MELO3C014470.2.1">
    <property type="protein sequence ID" value="MELO3C014470.2.1"/>
    <property type="gene ID" value="MELO3C014470.2"/>
</dbReference>
<dbReference type="AlphaFoldDB" id="A0A9I9D862"/>
<dbReference type="Gramene" id="MELO3C014470.2.1">
    <property type="protein sequence ID" value="MELO3C014470.2.1"/>
    <property type="gene ID" value="MELO3C014470.2"/>
</dbReference>
<reference evidence="1" key="1">
    <citation type="submission" date="2023-03" db="UniProtKB">
        <authorList>
            <consortium name="EnsemblPlants"/>
        </authorList>
    </citation>
    <scope>IDENTIFICATION</scope>
</reference>
<proteinExistence type="predicted"/>
<organism evidence="1">
    <name type="scientific">Cucumis melo</name>
    <name type="common">Muskmelon</name>
    <dbReference type="NCBI Taxonomy" id="3656"/>
    <lineage>
        <taxon>Eukaryota</taxon>
        <taxon>Viridiplantae</taxon>
        <taxon>Streptophyta</taxon>
        <taxon>Embryophyta</taxon>
        <taxon>Tracheophyta</taxon>
        <taxon>Spermatophyta</taxon>
        <taxon>Magnoliopsida</taxon>
        <taxon>eudicotyledons</taxon>
        <taxon>Gunneridae</taxon>
        <taxon>Pentapetalae</taxon>
        <taxon>rosids</taxon>
        <taxon>fabids</taxon>
        <taxon>Cucurbitales</taxon>
        <taxon>Cucurbitaceae</taxon>
        <taxon>Benincaseae</taxon>
        <taxon>Cucumis</taxon>
    </lineage>
</organism>
<protein>
    <submittedName>
        <fullName evidence="1">Uncharacterized protein</fullName>
    </submittedName>
</protein>
<name>A0A9I9D862_CUCME</name>